<evidence type="ECO:0000256" key="1">
    <source>
        <dbReference type="SAM" id="MobiDB-lite"/>
    </source>
</evidence>
<protein>
    <submittedName>
        <fullName evidence="3">Uncharacterized protein</fullName>
    </submittedName>
</protein>
<feature type="compositionally biased region" description="Low complexity" evidence="1">
    <location>
        <begin position="105"/>
        <end position="119"/>
    </location>
</feature>
<evidence type="ECO:0000256" key="2">
    <source>
        <dbReference type="SAM" id="Phobius"/>
    </source>
</evidence>
<reference evidence="4" key="1">
    <citation type="journal article" date="2012" name="PLoS Genet.">
        <title>The genomes of the fungal plant pathogens Cladosporium fulvum and Dothistroma septosporum reveal adaptation to different hosts and lifestyles but also signatures of common ancestry.</title>
        <authorList>
            <person name="de Wit P.J.G.M."/>
            <person name="van der Burgt A."/>
            <person name="Oekmen B."/>
            <person name="Stergiopoulos I."/>
            <person name="Abd-Elsalam K.A."/>
            <person name="Aerts A.L."/>
            <person name="Bahkali A.H."/>
            <person name="Beenen H.G."/>
            <person name="Chettri P."/>
            <person name="Cox M.P."/>
            <person name="Datema E."/>
            <person name="de Vries R.P."/>
            <person name="Dhillon B."/>
            <person name="Ganley A.R."/>
            <person name="Griffiths S.A."/>
            <person name="Guo Y."/>
            <person name="Hamelin R.C."/>
            <person name="Henrissat B."/>
            <person name="Kabir M.S."/>
            <person name="Jashni M.K."/>
            <person name="Kema G."/>
            <person name="Klaubauf S."/>
            <person name="Lapidus A."/>
            <person name="Levasseur A."/>
            <person name="Lindquist E."/>
            <person name="Mehrabi R."/>
            <person name="Ohm R.A."/>
            <person name="Owen T.J."/>
            <person name="Salamov A."/>
            <person name="Schwelm A."/>
            <person name="Schijlen E."/>
            <person name="Sun H."/>
            <person name="van den Burg H.A."/>
            <person name="van Ham R.C.H.J."/>
            <person name="Zhang S."/>
            <person name="Goodwin S.B."/>
            <person name="Grigoriev I.V."/>
            <person name="Collemare J."/>
            <person name="Bradshaw R.E."/>
        </authorList>
    </citation>
    <scope>NUCLEOTIDE SEQUENCE [LARGE SCALE GENOMIC DNA]</scope>
    <source>
        <strain evidence="4">NZE10 / CBS 128990</strain>
    </source>
</reference>
<accession>N1PQF3</accession>
<proteinExistence type="predicted"/>
<name>N1PQF3_DOTSN</name>
<keyword evidence="2" id="KW-0812">Transmembrane</keyword>
<sequence>MLEGNLGSFWLIVLALLFLFEFVPWYFQLVIINLPSFYLLMIRRLLLRRLPLNHHLYLSLHLQLPPKLSIPLPPTRITYPLPTSDPCHTSDDEPPHSPNTHTSISHAAPHHTSYSSTSPTNTILTSGQRYCHNQSNRRQGVGGWI</sequence>
<dbReference type="Proteomes" id="UP000016933">
    <property type="component" value="Unassembled WGS sequence"/>
</dbReference>
<keyword evidence="2" id="KW-0472">Membrane</keyword>
<evidence type="ECO:0000313" key="3">
    <source>
        <dbReference type="EMBL" id="EME44600.1"/>
    </source>
</evidence>
<dbReference type="HOGENOM" id="CLU_1786805_0_0_1"/>
<keyword evidence="2" id="KW-1133">Transmembrane helix</keyword>
<reference evidence="3 4" key="2">
    <citation type="journal article" date="2012" name="PLoS Pathog.">
        <title>Diverse lifestyles and strategies of plant pathogenesis encoded in the genomes of eighteen Dothideomycetes fungi.</title>
        <authorList>
            <person name="Ohm R.A."/>
            <person name="Feau N."/>
            <person name="Henrissat B."/>
            <person name="Schoch C.L."/>
            <person name="Horwitz B.A."/>
            <person name="Barry K.W."/>
            <person name="Condon B.J."/>
            <person name="Copeland A.C."/>
            <person name="Dhillon B."/>
            <person name="Glaser F."/>
            <person name="Hesse C.N."/>
            <person name="Kosti I."/>
            <person name="LaButti K."/>
            <person name="Lindquist E.A."/>
            <person name="Lucas S."/>
            <person name="Salamov A.A."/>
            <person name="Bradshaw R.E."/>
            <person name="Ciuffetti L."/>
            <person name="Hamelin R.C."/>
            <person name="Kema G.H.J."/>
            <person name="Lawrence C."/>
            <person name="Scott J.A."/>
            <person name="Spatafora J.W."/>
            <person name="Turgeon B.G."/>
            <person name="de Wit P.J.G.M."/>
            <person name="Zhong S."/>
            <person name="Goodwin S.B."/>
            <person name="Grigoriev I.V."/>
        </authorList>
    </citation>
    <scope>NUCLEOTIDE SEQUENCE [LARGE SCALE GENOMIC DNA]</scope>
    <source>
        <strain evidence="4">NZE10 / CBS 128990</strain>
    </source>
</reference>
<keyword evidence="4" id="KW-1185">Reference proteome</keyword>
<feature type="region of interest" description="Disordered" evidence="1">
    <location>
        <begin position="83"/>
        <end position="119"/>
    </location>
</feature>
<dbReference type="EMBL" id="KB446539">
    <property type="protein sequence ID" value="EME44600.1"/>
    <property type="molecule type" value="Genomic_DNA"/>
</dbReference>
<organism evidence="3 4">
    <name type="scientific">Dothistroma septosporum (strain NZE10 / CBS 128990)</name>
    <name type="common">Red band needle blight fungus</name>
    <name type="synonym">Mycosphaerella pini</name>
    <dbReference type="NCBI Taxonomy" id="675120"/>
    <lineage>
        <taxon>Eukaryota</taxon>
        <taxon>Fungi</taxon>
        <taxon>Dikarya</taxon>
        <taxon>Ascomycota</taxon>
        <taxon>Pezizomycotina</taxon>
        <taxon>Dothideomycetes</taxon>
        <taxon>Dothideomycetidae</taxon>
        <taxon>Mycosphaerellales</taxon>
        <taxon>Mycosphaerellaceae</taxon>
        <taxon>Dothistroma</taxon>
    </lineage>
</organism>
<feature type="transmembrane region" description="Helical" evidence="2">
    <location>
        <begin position="12"/>
        <end position="40"/>
    </location>
</feature>
<gene>
    <name evidence="3" type="ORF">DOTSEDRAFT_72152</name>
</gene>
<dbReference type="AlphaFoldDB" id="N1PQF3"/>
<evidence type="ECO:0000313" key="4">
    <source>
        <dbReference type="Proteomes" id="UP000016933"/>
    </source>
</evidence>